<sequence>MTHHTELAPHTSAQARAANRRPQPAKPTAALAGLKQALAQLQAMLADPDLASLNQPLARLNELCGDIEGAVVAAICHLADGQQSQHAVRDLLTCLGDDLRLPSSRLRELLLPLDARMDKALTLLAQVR</sequence>
<name>A0ABS7F877_9NEIS</name>
<dbReference type="Proteomes" id="UP000711178">
    <property type="component" value="Unassembled WGS sequence"/>
</dbReference>
<keyword evidence="3" id="KW-1185">Reference proteome</keyword>
<dbReference type="EMBL" id="JAHDTB010000001">
    <property type="protein sequence ID" value="MBW8286287.1"/>
    <property type="molecule type" value="Genomic_DNA"/>
</dbReference>
<evidence type="ECO:0000313" key="3">
    <source>
        <dbReference type="Proteomes" id="UP000711178"/>
    </source>
</evidence>
<organism evidence="2 3">
    <name type="scientific">Chromobacterium subtsugae</name>
    <dbReference type="NCBI Taxonomy" id="251747"/>
    <lineage>
        <taxon>Bacteria</taxon>
        <taxon>Pseudomonadati</taxon>
        <taxon>Pseudomonadota</taxon>
        <taxon>Betaproteobacteria</taxon>
        <taxon>Neisseriales</taxon>
        <taxon>Chromobacteriaceae</taxon>
        <taxon>Chromobacterium</taxon>
    </lineage>
</organism>
<reference evidence="2 3" key="1">
    <citation type="submission" date="2021-05" db="EMBL/GenBank/DDBJ databases">
        <title>Draft Whole Genome Sequencing Of Biosensor Chromobacterium violaceum Strain CV026 Reveals A Regulatory RNA In Chromobacterium violaceum Phenotype Regulatory Network.</title>
        <authorList>
            <person name="Hong K.W."/>
            <person name="Chan K.G."/>
            <person name="Chang C.-Y."/>
        </authorList>
    </citation>
    <scope>NUCLEOTIDE SEQUENCE [LARGE SCALE GENOMIC DNA]</scope>
    <source>
        <strain evidence="2 3">ATCC 31532</strain>
    </source>
</reference>
<dbReference type="Pfam" id="PF07363">
    <property type="entry name" value="DUF1484"/>
    <property type="match status" value="1"/>
</dbReference>
<dbReference type="RefSeq" id="WP_043571644.1">
    <property type="nucleotide sequence ID" value="NZ_CP142381.1"/>
</dbReference>
<protein>
    <submittedName>
        <fullName evidence="2">DUF1484 domain-containing protein</fullName>
    </submittedName>
</protein>
<evidence type="ECO:0000313" key="2">
    <source>
        <dbReference type="EMBL" id="MBW8286287.1"/>
    </source>
</evidence>
<evidence type="ECO:0000256" key="1">
    <source>
        <dbReference type="SAM" id="MobiDB-lite"/>
    </source>
</evidence>
<gene>
    <name evidence="2" type="ORF">KIF53_01375</name>
</gene>
<dbReference type="InterPro" id="IPR009957">
    <property type="entry name" value="DUF1484"/>
</dbReference>
<dbReference type="GeneID" id="89683479"/>
<feature type="region of interest" description="Disordered" evidence="1">
    <location>
        <begin position="1"/>
        <end position="27"/>
    </location>
</feature>
<comment type="caution">
    <text evidence="2">The sequence shown here is derived from an EMBL/GenBank/DDBJ whole genome shotgun (WGS) entry which is preliminary data.</text>
</comment>
<proteinExistence type="predicted"/>
<accession>A0ABS7F877</accession>
<feature type="compositionally biased region" description="Low complexity" evidence="1">
    <location>
        <begin position="13"/>
        <end position="22"/>
    </location>
</feature>